<protein>
    <submittedName>
        <fullName evidence="2">(northern house mosquito) hypothetical protein</fullName>
    </submittedName>
</protein>
<evidence type="ECO:0000256" key="1">
    <source>
        <dbReference type="SAM" id="MobiDB-lite"/>
    </source>
</evidence>
<evidence type="ECO:0000313" key="2">
    <source>
        <dbReference type="EMBL" id="CAG6547052.1"/>
    </source>
</evidence>
<dbReference type="EMBL" id="HBUE01342487">
    <property type="protein sequence ID" value="CAG6599237.1"/>
    <property type="molecule type" value="Transcribed_RNA"/>
</dbReference>
<reference evidence="2" key="1">
    <citation type="submission" date="2021-05" db="EMBL/GenBank/DDBJ databases">
        <authorList>
            <person name="Alioto T."/>
            <person name="Alioto T."/>
            <person name="Gomez Garrido J."/>
        </authorList>
    </citation>
    <scope>NUCLEOTIDE SEQUENCE</scope>
</reference>
<accession>A0A8D8I7G6</accession>
<dbReference type="EMBL" id="HBUE01235572">
    <property type="protein sequence ID" value="CAG6547051.1"/>
    <property type="molecule type" value="Transcribed_RNA"/>
</dbReference>
<organism evidence="2">
    <name type="scientific">Culex pipiens</name>
    <name type="common">House mosquito</name>
    <dbReference type="NCBI Taxonomy" id="7175"/>
    <lineage>
        <taxon>Eukaryota</taxon>
        <taxon>Metazoa</taxon>
        <taxon>Ecdysozoa</taxon>
        <taxon>Arthropoda</taxon>
        <taxon>Hexapoda</taxon>
        <taxon>Insecta</taxon>
        <taxon>Pterygota</taxon>
        <taxon>Neoptera</taxon>
        <taxon>Endopterygota</taxon>
        <taxon>Diptera</taxon>
        <taxon>Nematocera</taxon>
        <taxon>Culicoidea</taxon>
        <taxon>Culicidae</taxon>
        <taxon>Culicinae</taxon>
        <taxon>Culicini</taxon>
        <taxon>Culex</taxon>
        <taxon>Culex</taxon>
    </lineage>
</organism>
<name>A0A8D8I7G6_CULPI</name>
<feature type="region of interest" description="Disordered" evidence="1">
    <location>
        <begin position="58"/>
        <end position="89"/>
    </location>
</feature>
<proteinExistence type="predicted"/>
<sequence length="145" mass="16657">MASLRDLFKFERGLFDSLANLEDFVENFDAKRDAARVESRLERLETVFKDFMENRARLESKHEQDLSSASEPKDPEAKEKKQQARETNKVTRLDFENRYLDLKDFLVSKRVKPTAEASSLAPPPANPCPLDFNSLVSKSHPLTVI</sequence>
<dbReference type="EMBL" id="HBUE01342488">
    <property type="protein sequence ID" value="CAG6599238.1"/>
    <property type="molecule type" value="Transcribed_RNA"/>
</dbReference>
<dbReference type="AlphaFoldDB" id="A0A8D8I7G6"/>
<dbReference type="EMBL" id="HBUE01235573">
    <property type="protein sequence ID" value="CAG6547052.1"/>
    <property type="molecule type" value="Transcribed_RNA"/>
</dbReference>